<organism evidence="2 3">
    <name type="scientific">Alternaria alternata</name>
    <name type="common">Alternaria rot fungus</name>
    <name type="synonym">Torula alternata</name>
    <dbReference type="NCBI Taxonomy" id="5599"/>
    <lineage>
        <taxon>Eukaryota</taxon>
        <taxon>Fungi</taxon>
        <taxon>Dikarya</taxon>
        <taxon>Ascomycota</taxon>
        <taxon>Pezizomycotina</taxon>
        <taxon>Dothideomycetes</taxon>
        <taxon>Pleosporomycetidae</taxon>
        <taxon>Pleosporales</taxon>
        <taxon>Pleosporineae</taxon>
        <taxon>Pleosporaceae</taxon>
        <taxon>Alternaria</taxon>
        <taxon>Alternaria sect. Alternaria</taxon>
        <taxon>Alternaria alternata complex</taxon>
    </lineage>
</organism>
<dbReference type="PANTHER" id="PTHR33112">
    <property type="entry name" value="DOMAIN PROTEIN, PUTATIVE-RELATED"/>
    <property type="match status" value="1"/>
</dbReference>
<sequence>MEPPKLPPLARPVPWTYDPTFVPVSARERESFDLTAETTFNVLCQWCENLLRKSPKLPEIPLFTEDSSTIPIEGQIEIDESLLRDSALGGCYLCTLVLRETQRSYGATEKTPPFRSVAPYVVWSRLVAPVDQGIAGDMDEGFEDDYTYGSTHGVTLATRHEGGNFYSTFLIQHPRTSEPPSAFCRSIYTGSDECLERCRVWLQDCLESHSECHHSLPSKVPTRLIEIMNPREIRLVEPTNKVHYFVLSYCWGGSDVLKSTTESLAAFKSSIPFDQLALTIQDAIGVAYRLGSRFLWVDSLCILQDDAQDWQREAKGMCDVYRNATLTIAALGAARATDGLFARRDPLIFQGCQFYRTWNQSPDRSHHSPSVVNQYACFSSSTLNSRGWTFQERALSRRTLYFGSSIFWECNSKFETEGKLNYGGLEAHFKALVFPVVKGSPVLQQPHQDDTLDTTASKTLQAWPALKKWDKILIDYTLRNLTYPSDRLPAIAGLIAHYSQLMNWTNNWGLWKDHLTIELLWKVFSNTRGPHRNTAWPTWSWISIQSQVSLGGRFEGFLAEARFDELDDSAVILHGVPFEISELDPQTYNSLEADTRKRKKGLSSIEWDTTDTNLAGRPFGVPLTWAYLREHSQPNSDRVILNGLCLVADGSTGSYRRCGSIFFDTNKTTARQYDIRFQSKQVFRIV</sequence>
<dbReference type="KEGG" id="aalt:CC77DRAFT_1063796"/>
<dbReference type="Proteomes" id="UP000077248">
    <property type="component" value="Unassembled WGS sequence"/>
</dbReference>
<evidence type="ECO:0000313" key="3">
    <source>
        <dbReference type="Proteomes" id="UP000077248"/>
    </source>
</evidence>
<dbReference type="Pfam" id="PF06985">
    <property type="entry name" value="HET"/>
    <property type="match status" value="1"/>
</dbReference>
<protein>
    <submittedName>
        <fullName evidence="2">HET-domain-containing protein</fullName>
    </submittedName>
</protein>
<reference evidence="2 3" key="1">
    <citation type="submission" date="2016-05" db="EMBL/GenBank/DDBJ databases">
        <title>Comparative analysis of secretome profiles of manganese(II)-oxidizing ascomycete fungi.</title>
        <authorList>
            <consortium name="DOE Joint Genome Institute"/>
            <person name="Zeiner C.A."/>
            <person name="Purvine S.O."/>
            <person name="Zink E.M."/>
            <person name="Wu S."/>
            <person name="Pasa-Tolic L."/>
            <person name="Chaput D.L."/>
            <person name="Haridas S."/>
            <person name="Grigoriev I.V."/>
            <person name="Santelli C.M."/>
            <person name="Hansel C.M."/>
        </authorList>
    </citation>
    <scope>NUCLEOTIDE SEQUENCE [LARGE SCALE GENOMIC DNA]</scope>
    <source>
        <strain evidence="2 3">SRC1lrK2f</strain>
    </source>
</reference>
<accession>A0A177DG64</accession>
<dbReference type="InterPro" id="IPR010730">
    <property type="entry name" value="HET"/>
</dbReference>
<feature type="domain" description="Heterokaryon incompatibility" evidence="1">
    <location>
        <begin position="244"/>
        <end position="392"/>
    </location>
</feature>
<keyword evidence="3" id="KW-1185">Reference proteome</keyword>
<name>A0A177DG64_ALTAL</name>
<evidence type="ECO:0000313" key="2">
    <source>
        <dbReference type="EMBL" id="OAG17799.1"/>
    </source>
</evidence>
<dbReference type="GeneID" id="29114258"/>
<gene>
    <name evidence="2" type="ORF">CC77DRAFT_1063796</name>
</gene>
<dbReference type="RefSeq" id="XP_018383220.1">
    <property type="nucleotide sequence ID" value="XM_018528664.1"/>
</dbReference>
<dbReference type="VEuPathDB" id="FungiDB:CC77DRAFT_1063796"/>
<dbReference type="AlphaFoldDB" id="A0A177DG64"/>
<dbReference type="EMBL" id="KV441485">
    <property type="protein sequence ID" value="OAG17799.1"/>
    <property type="molecule type" value="Genomic_DNA"/>
</dbReference>
<dbReference type="PANTHER" id="PTHR33112:SF16">
    <property type="entry name" value="HETEROKARYON INCOMPATIBILITY DOMAIN-CONTAINING PROTEIN"/>
    <property type="match status" value="1"/>
</dbReference>
<proteinExistence type="predicted"/>
<evidence type="ECO:0000259" key="1">
    <source>
        <dbReference type="Pfam" id="PF06985"/>
    </source>
</evidence>